<sequence>MMLVIVPYTELPINLDAISRSKYRTSNLQRRVCYHSNHEAFAALVLSFIPKHLERTATLGEPKPILALVLNRFLKYQRLTICCVLVLVALSMPAAGQYYGGGGGAAAAGAAAGGGGGGYGYPYGGHGGGAAAAGAAAAGGGGGFYGRRR</sequence>
<comment type="caution">
    <text evidence="1">The sequence shown here is derived from an EMBL/GenBank/DDBJ whole genome shotgun (WGS) entry which is preliminary data.</text>
</comment>
<accession>A0A4Y2IQ62</accession>
<dbReference type="EMBL" id="BGPR01002802">
    <property type="protein sequence ID" value="GBM79116.1"/>
    <property type="molecule type" value="Genomic_DNA"/>
</dbReference>
<evidence type="ECO:0000313" key="1">
    <source>
        <dbReference type="EMBL" id="GBM79116.1"/>
    </source>
</evidence>
<dbReference type="Proteomes" id="UP000499080">
    <property type="component" value="Unassembled WGS sequence"/>
</dbReference>
<gene>
    <name evidence="1" type="ORF">AVEN_177427_1</name>
</gene>
<organism evidence="1 2">
    <name type="scientific">Araneus ventricosus</name>
    <name type="common">Orbweaver spider</name>
    <name type="synonym">Epeira ventricosa</name>
    <dbReference type="NCBI Taxonomy" id="182803"/>
    <lineage>
        <taxon>Eukaryota</taxon>
        <taxon>Metazoa</taxon>
        <taxon>Ecdysozoa</taxon>
        <taxon>Arthropoda</taxon>
        <taxon>Chelicerata</taxon>
        <taxon>Arachnida</taxon>
        <taxon>Araneae</taxon>
        <taxon>Araneomorphae</taxon>
        <taxon>Entelegynae</taxon>
        <taxon>Araneoidea</taxon>
        <taxon>Araneidae</taxon>
        <taxon>Araneus</taxon>
    </lineage>
</organism>
<protein>
    <submittedName>
        <fullName evidence="1">Uncharacterized protein</fullName>
    </submittedName>
</protein>
<evidence type="ECO:0000313" key="2">
    <source>
        <dbReference type="Proteomes" id="UP000499080"/>
    </source>
</evidence>
<dbReference type="AlphaFoldDB" id="A0A4Y2IQ62"/>
<keyword evidence="2" id="KW-1185">Reference proteome</keyword>
<reference evidence="1 2" key="1">
    <citation type="journal article" date="2019" name="Sci. Rep.">
        <title>Orb-weaving spider Araneus ventricosus genome elucidates the spidroin gene catalogue.</title>
        <authorList>
            <person name="Kono N."/>
            <person name="Nakamura H."/>
            <person name="Ohtoshi R."/>
            <person name="Moran D.A.P."/>
            <person name="Shinohara A."/>
            <person name="Yoshida Y."/>
            <person name="Fujiwara M."/>
            <person name="Mori M."/>
            <person name="Tomita M."/>
            <person name="Arakawa K."/>
        </authorList>
    </citation>
    <scope>NUCLEOTIDE SEQUENCE [LARGE SCALE GENOMIC DNA]</scope>
</reference>
<proteinExistence type="predicted"/>
<name>A0A4Y2IQ62_ARAVE</name>